<dbReference type="InterPro" id="IPR002509">
    <property type="entry name" value="NODB_dom"/>
</dbReference>
<organism evidence="3 4">
    <name type="scientific">Filimonas lacunae</name>
    <dbReference type="NCBI Taxonomy" id="477680"/>
    <lineage>
        <taxon>Bacteria</taxon>
        <taxon>Pseudomonadati</taxon>
        <taxon>Bacteroidota</taxon>
        <taxon>Chitinophagia</taxon>
        <taxon>Chitinophagales</taxon>
        <taxon>Chitinophagaceae</taxon>
        <taxon>Filimonas</taxon>
    </lineage>
</organism>
<dbReference type="SUPFAM" id="SSF88713">
    <property type="entry name" value="Glycoside hydrolase/deacetylase"/>
    <property type="match status" value="1"/>
</dbReference>
<evidence type="ECO:0000256" key="1">
    <source>
        <dbReference type="SAM" id="SignalP"/>
    </source>
</evidence>
<dbReference type="GO" id="GO:0005975">
    <property type="term" value="P:carbohydrate metabolic process"/>
    <property type="evidence" value="ECO:0007669"/>
    <property type="project" value="InterPro"/>
</dbReference>
<feature type="chain" id="PRO_5012139506" evidence="1">
    <location>
        <begin position="29"/>
        <end position="302"/>
    </location>
</feature>
<dbReference type="PANTHER" id="PTHR10587:SF125">
    <property type="entry name" value="POLYSACCHARIDE DEACETYLASE YHEN-RELATED"/>
    <property type="match status" value="1"/>
</dbReference>
<dbReference type="GO" id="GO:0016810">
    <property type="term" value="F:hydrolase activity, acting on carbon-nitrogen (but not peptide) bonds"/>
    <property type="evidence" value="ECO:0007669"/>
    <property type="project" value="InterPro"/>
</dbReference>
<dbReference type="RefSeq" id="WP_076377007.1">
    <property type="nucleotide sequence ID" value="NZ_AP017422.1"/>
</dbReference>
<evidence type="ECO:0000313" key="3">
    <source>
        <dbReference type="EMBL" id="SIS82444.1"/>
    </source>
</evidence>
<dbReference type="Pfam" id="PF01522">
    <property type="entry name" value="Polysacc_deac_1"/>
    <property type="match status" value="1"/>
</dbReference>
<gene>
    <name evidence="3" type="ORF">SAMN05421788_1011435</name>
</gene>
<dbReference type="PANTHER" id="PTHR10587">
    <property type="entry name" value="GLYCOSYL TRANSFERASE-RELATED"/>
    <property type="match status" value="1"/>
</dbReference>
<dbReference type="STRING" id="477680.SAMN05421788_1011435"/>
<protein>
    <submittedName>
        <fullName evidence="3">Peptidoglycan/xylan/chitin deacetylase, PgdA/CDA1 family</fullName>
    </submittedName>
</protein>
<dbReference type="PROSITE" id="PS51677">
    <property type="entry name" value="NODB"/>
    <property type="match status" value="1"/>
</dbReference>
<dbReference type="InterPro" id="IPR011330">
    <property type="entry name" value="Glyco_hydro/deAcase_b/a-brl"/>
</dbReference>
<accession>A0A1N7M8P6</accession>
<dbReference type="EMBL" id="FTOR01000001">
    <property type="protein sequence ID" value="SIS82444.1"/>
    <property type="molecule type" value="Genomic_DNA"/>
</dbReference>
<dbReference type="InterPro" id="IPR050248">
    <property type="entry name" value="Polysacc_deacetylase_ArnD"/>
</dbReference>
<feature type="signal peptide" evidence="1">
    <location>
        <begin position="1"/>
        <end position="28"/>
    </location>
</feature>
<evidence type="ECO:0000313" key="4">
    <source>
        <dbReference type="Proteomes" id="UP000186917"/>
    </source>
</evidence>
<reference evidence="4" key="1">
    <citation type="submission" date="2017-01" db="EMBL/GenBank/DDBJ databases">
        <authorList>
            <person name="Varghese N."/>
            <person name="Submissions S."/>
        </authorList>
    </citation>
    <scope>NUCLEOTIDE SEQUENCE [LARGE SCALE GENOMIC DNA]</scope>
    <source>
        <strain evidence="4">DSM 21054</strain>
    </source>
</reference>
<feature type="domain" description="NodB homology" evidence="2">
    <location>
        <begin position="77"/>
        <end position="286"/>
    </location>
</feature>
<dbReference type="Proteomes" id="UP000186917">
    <property type="component" value="Unassembled WGS sequence"/>
</dbReference>
<dbReference type="PROSITE" id="PS51257">
    <property type="entry name" value="PROKAR_LIPOPROTEIN"/>
    <property type="match status" value="1"/>
</dbReference>
<sequence>MSIKPARRLLHPLLLVLVNTLTLTTACSNNSSSTDKEKTDSSVTSKKKKVTDTALITDETANSGFAWNAPVYDTSKVYIYLTFDDGPQHGTMGVYHICRQLGVKATFFMVGQHAIDKKMAQIVDTIRYSYPQILLANHSYTHAGNHYQYFYHHPDYALSDFLKAQKSLEVPYKIIRLPGNSAWVRDSGEVRASKIVKPVSLLLDSLGYNVIGWDLEWNFNHKDARPVQHVSSMLKMMNTAAERKESHSRNHIVLLAHDRMFRQPQDADSLRLFISELQKNPHYVFETIDNYPRLKRPQYEGN</sequence>
<evidence type="ECO:0000259" key="2">
    <source>
        <dbReference type="PROSITE" id="PS51677"/>
    </source>
</evidence>
<keyword evidence="1" id="KW-0732">Signal</keyword>
<name>A0A1N7M8P6_9BACT</name>
<proteinExistence type="predicted"/>
<keyword evidence="4" id="KW-1185">Reference proteome</keyword>
<dbReference type="Gene3D" id="3.20.20.370">
    <property type="entry name" value="Glycoside hydrolase/deacetylase"/>
    <property type="match status" value="1"/>
</dbReference>
<dbReference type="AlphaFoldDB" id="A0A1N7M8P6"/>